<keyword evidence="2" id="KW-1185">Reference proteome</keyword>
<reference evidence="1 2" key="1">
    <citation type="submission" date="2018-03" db="EMBL/GenBank/DDBJ databases">
        <title>Bacillus urumqiensis sp. nov., a moderately haloalkaliphilic bacterium isolated from a salt lake.</title>
        <authorList>
            <person name="Zhao B."/>
            <person name="Liao Z."/>
        </authorList>
    </citation>
    <scope>NUCLEOTIDE SEQUENCE [LARGE SCALE GENOMIC DNA]</scope>
    <source>
        <strain evidence="1 2">BZ-SZ-XJ18</strain>
    </source>
</reference>
<dbReference type="AlphaFoldDB" id="A0A2P6MI16"/>
<dbReference type="Proteomes" id="UP000243650">
    <property type="component" value="Unassembled WGS sequence"/>
</dbReference>
<dbReference type="OrthoDB" id="2885492at2"/>
<dbReference type="RefSeq" id="WP_105958610.1">
    <property type="nucleotide sequence ID" value="NZ_PVNS01000005.1"/>
</dbReference>
<gene>
    <name evidence="1" type="ORF">C6I21_06370</name>
</gene>
<proteinExistence type="predicted"/>
<accession>A0A2P6MI16</accession>
<protein>
    <submittedName>
        <fullName evidence="1">Uncharacterized protein</fullName>
    </submittedName>
</protein>
<dbReference type="EMBL" id="PVNS01000005">
    <property type="protein sequence ID" value="PRO65926.1"/>
    <property type="molecule type" value="Genomic_DNA"/>
</dbReference>
<evidence type="ECO:0000313" key="1">
    <source>
        <dbReference type="EMBL" id="PRO65926.1"/>
    </source>
</evidence>
<name>A0A2P6MI16_ALKUR</name>
<comment type="caution">
    <text evidence="1">The sequence shown here is derived from an EMBL/GenBank/DDBJ whole genome shotgun (WGS) entry which is preliminary data.</text>
</comment>
<organism evidence="1 2">
    <name type="scientific">Alkalicoccus urumqiensis</name>
    <name type="common">Bacillus urumqiensis</name>
    <dbReference type="NCBI Taxonomy" id="1548213"/>
    <lineage>
        <taxon>Bacteria</taxon>
        <taxon>Bacillati</taxon>
        <taxon>Bacillota</taxon>
        <taxon>Bacilli</taxon>
        <taxon>Bacillales</taxon>
        <taxon>Bacillaceae</taxon>
        <taxon>Alkalicoccus</taxon>
    </lineage>
</organism>
<dbReference type="PROSITE" id="PS51257">
    <property type="entry name" value="PROKAR_LIPOPROTEIN"/>
    <property type="match status" value="1"/>
</dbReference>
<sequence length="154" mass="17271">MVKTYLLALFAGSVITFQSCSDNEPYEAAELTIDPVYSQGTLSITPVLTYDGEETRTFHYGHSISRITEVRHEGEIIYEAEEEAVDVDQQTVFREGDDRAGYTVEIDAGPGMYTVEAEAAFAVLDEDEKASEEMYQHRLVQELEVQDGEALDEE</sequence>
<evidence type="ECO:0000313" key="2">
    <source>
        <dbReference type="Proteomes" id="UP000243650"/>
    </source>
</evidence>